<reference evidence="2 3" key="1">
    <citation type="submission" date="2019-04" db="EMBL/GenBank/DDBJ databases">
        <title>Comparative genomics and transcriptomics to analyze fruiting body development in filamentous ascomycetes.</title>
        <authorList>
            <consortium name="DOE Joint Genome Institute"/>
            <person name="Lutkenhaus R."/>
            <person name="Traeger S."/>
            <person name="Breuer J."/>
            <person name="Kuo A."/>
            <person name="Lipzen A."/>
            <person name="Pangilinan J."/>
            <person name="Dilworth D."/>
            <person name="Sandor L."/>
            <person name="Poggeler S."/>
            <person name="Barry K."/>
            <person name="Grigoriev I.V."/>
            <person name="Nowrousian M."/>
        </authorList>
    </citation>
    <scope>NUCLEOTIDE SEQUENCE [LARGE SCALE GENOMIC DNA]</scope>
    <source>
        <strain evidence="2 3">CBS 389.68</strain>
    </source>
</reference>
<dbReference type="AlphaFoldDB" id="A0A4V3SHP6"/>
<evidence type="ECO:0000256" key="1">
    <source>
        <dbReference type="SAM" id="MobiDB-lite"/>
    </source>
</evidence>
<keyword evidence="3" id="KW-1185">Reference proteome</keyword>
<accession>A0A4V3SHP6</accession>
<proteinExistence type="predicted"/>
<name>A0A4V3SHP6_9PEZI</name>
<dbReference type="Proteomes" id="UP000298138">
    <property type="component" value="Unassembled WGS sequence"/>
</dbReference>
<sequence length="82" mass="9570">MELHKIVHSPEELEPAECMAEVARREKEEDKKKKHEEEAKKQEERKEKMKKKGMPTEGLNNFRVQKKLTGCITVSLHPTIMG</sequence>
<evidence type="ECO:0000313" key="3">
    <source>
        <dbReference type="Proteomes" id="UP000298138"/>
    </source>
</evidence>
<dbReference type="InParanoid" id="A0A4V3SHP6"/>
<gene>
    <name evidence="2" type="ORF">EX30DRAFT_344466</name>
</gene>
<protein>
    <submittedName>
        <fullName evidence="2">Uncharacterized protein</fullName>
    </submittedName>
</protein>
<organism evidence="2 3">
    <name type="scientific">Ascodesmis nigricans</name>
    <dbReference type="NCBI Taxonomy" id="341454"/>
    <lineage>
        <taxon>Eukaryota</taxon>
        <taxon>Fungi</taxon>
        <taxon>Dikarya</taxon>
        <taxon>Ascomycota</taxon>
        <taxon>Pezizomycotina</taxon>
        <taxon>Pezizomycetes</taxon>
        <taxon>Pezizales</taxon>
        <taxon>Ascodesmidaceae</taxon>
        <taxon>Ascodesmis</taxon>
    </lineage>
</organism>
<evidence type="ECO:0000313" key="2">
    <source>
        <dbReference type="EMBL" id="TGZ77004.1"/>
    </source>
</evidence>
<feature type="compositionally biased region" description="Basic and acidic residues" evidence="1">
    <location>
        <begin position="22"/>
        <end position="47"/>
    </location>
</feature>
<dbReference type="EMBL" id="ML220161">
    <property type="protein sequence ID" value="TGZ77004.1"/>
    <property type="molecule type" value="Genomic_DNA"/>
</dbReference>
<feature type="region of interest" description="Disordered" evidence="1">
    <location>
        <begin position="22"/>
        <end position="61"/>
    </location>
</feature>